<evidence type="ECO:0000256" key="3">
    <source>
        <dbReference type="SAM" id="Coils"/>
    </source>
</evidence>
<reference evidence="5 6" key="1">
    <citation type="submission" date="2020-07" db="EMBL/GenBank/DDBJ databases">
        <title>Taxonomic revisions and descriptions of new bacterial species based on genomic comparisons in the high-G+C-content subgroup of the family Alcaligenaceae.</title>
        <authorList>
            <person name="Szabo A."/>
            <person name="Felfoldi T."/>
        </authorList>
    </citation>
    <scope>NUCLEOTIDE SEQUENCE [LARGE SCALE GENOMIC DNA]</scope>
    <source>
        <strain evidence="5 6">LMG 24012</strain>
    </source>
</reference>
<evidence type="ECO:0000313" key="5">
    <source>
        <dbReference type="EMBL" id="NYT48920.1"/>
    </source>
</evidence>
<dbReference type="EMBL" id="JACCEM010000003">
    <property type="protein sequence ID" value="NYT48920.1"/>
    <property type="molecule type" value="Genomic_DNA"/>
</dbReference>
<feature type="chain" id="PRO_5033098113" evidence="2">
    <location>
        <begin position="18"/>
        <end position="496"/>
    </location>
</feature>
<comment type="subcellular location">
    <subcellularLocation>
        <location evidence="2">Cell membrane</location>
        <topology evidence="2">Lipid-anchor</topology>
    </subcellularLocation>
</comment>
<dbReference type="AlphaFoldDB" id="A0A853G1L3"/>
<evidence type="ECO:0000256" key="4">
    <source>
        <dbReference type="SAM" id="MobiDB-lite"/>
    </source>
</evidence>
<keyword evidence="2" id="KW-1134">Transmembrane beta strand</keyword>
<keyword evidence="2" id="KW-0472">Membrane</keyword>
<evidence type="ECO:0000256" key="2">
    <source>
        <dbReference type="RuleBase" id="RU362097"/>
    </source>
</evidence>
<dbReference type="Proteomes" id="UP000559809">
    <property type="component" value="Unassembled WGS sequence"/>
</dbReference>
<evidence type="ECO:0000256" key="1">
    <source>
        <dbReference type="ARBA" id="ARBA00007613"/>
    </source>
</evidence>
<dbReference type="GO" id="GO:0015562">
    <property type="term" value="F:efflux transmembrane transporter activity"/>
    <property type="evidence" value="ECO:0007669"/>
    <property type="project" value="InterPro"/>
</dbReference>
<keyword evidence="2" id="KW-0449">Lipoprotein</keyword>
<evidence type="ECO:0000313" key="6">
    <source>
        <dbReference type="Proteomes" id="UP000559809"/>
    </source>
</evidence>
<dbReference type="Gene3D" id="1.20.1600.10">
    <property type="entry name" value="Outer membrane efflux proteins (OEP)"/>
    <property type="match status" value="1"/>
</dbReference>
<dbReference type="PANTHER" id="PTHR30203">
    <property type="entry name" value="OUTER MEMBRANE CATION EFFLUX PROTEIN"/>
    <property type="match status" value="1"/>
</dbReference>
<dbReference type="Pfam" id="PF02321">
    <property type="entry name" value="OEP"/>
    <property type="match status" value="2"/>
</dbReference>
<comment type="similarity">
    <text evidence="1 2">Belongs to the outer membrane factor (OMF) (TC 1.B.17) family.</text>
</comment>
<feature type="coiled-coil region" evidence="3">
    <location>
        <begin position="75"/>
        <end position="109"/>
    </location>
</feature>
<dbReference type="GO" id="GO:0005886">
    <property type="term" value="C:plasma membrane"/>
    <property type="evidence" value="ECO:0007669"/>
    <property type="project" value="UniProtKB-SubCell"/>
</dbReference>
<gene>
    <name evidence="5" type="ORF">H0A72_06305</name>
</gene>
<dbReference type="PROSITE" id="PS51257">
    <property type="entry name" value="PROKAR_LIPOPROTEIN"/>
    <property type="match status" value="1"/>
</dbReference>
<accession>A0A853G1L3</accession>
<keyword evidence="3" id="KW-0175">Coiled coil</keyword>
<dbReference type="PANTHER" id="PTHR30203:SF33">
    <property type="entry name" value="BLR4455 PROTEIN"/>
    <property type="match status" value="1"/>
</dbReference>
<feature type="region of interest" description="Disordered" evidence="4">
    <location>
        <begin position="117"/>
        <end position="139"/>
    </location>
</feature>
<dbReference type="InterPro" id="IPR003423">
    <property type="entry name" value="OMP_efflux"/>
</dbReference>
<organism evidence="5 6">
    <name type="scientific">Parapusillimonas granuli</name>
    <dbReference type="NCBI Taxonomy" id="380911"/>
    <lineage>
        <taxon>Bacteria</taxon>
        <taxon>Pseudomonadati</taxon>
        <taxon>Pseudomonadota</taxon>
        <taxon>Betaproteobacteria</taxon>
        <taxon>Burkholderiales</taxon>
        <taxon>Alcaligenaceae</taxon>
        <taxon>Parapusillimonas</taxon>
    </lineage>
</organism>
<dbReference type="SUPFAM" id="SSF56954">
    <property type="entry name" value="Outer membrane efflux proteins (OEP)"/>
    <property type="match status" value="1"/>
</dbReference>
<dbReference type="InterPro" id="IPR010131">
    <property type="entry name" value="MdtP/NodT-like"/>
</dbReference>
<dbReference type="NCBIfam" id="TIGR01845">
    <property type="entry name" value="outer_NodT"/>
    <property type="match status" value="1"/>
</dbReference>
<feature type="signal peptide" evidence="2">
    <location>
        <begin position="1"/>
        <end position="17"/>
    </location>
</feature>
<feature type="coiled-coil region" evidence="3">
    <location>
        <begin position="231"/>
        <end position="258"/>
    </location>
</feature>
<comment type="caution">
    <text evidence="5">The sequence shown here is derived from an EMBL/GenBank/DDBJ whole genome shotgun (WGS) entry which is preliminary data.</text>
</comment>
<proteinExistence type="inferred from homology"/>
<keyword evidence="6" id="KW-1185">Reference proteome</keyword>
<keyword evidence="2" id="KW-0564">Palmitate</keyword>
<keyword evidence="2" id="KW-0732">Signal</keyword>
<name>A0A853G1L3_9BURK</name>
<sequence length="496" mass="52198">MRALAASGMALALSACAVGPDYQRPAMDLGQAYKQSSSALQAAVVDAGVNPGWIPAASSAPLRGDWWLLFDDPMLSGLMRDLNSANLNIAQAEAQYRQAQAQLQGARAGFFPTVGASSSASRSGTGSAGSSSGSSSVSNQYSLSGTVSWEPDLWGRISRTVEAGEAGLQAGGADLAATRLSMQSTLAQTYFDLRVTDAERRLLQQTVQAYTQSLALTRNRYDAGIAAQADIETSTAQLENARAQALALDRQRAQLENAIAVLLGRTPAEFSLPETTVAARVPVVPVELPSELLLRRPDVIAAERRTAQANARIGVAQAAWFPNLALTAQGGFRSGQWAQWLTAPASFWSLGPALALTIFDGGAREAQLREARAAYDAQAANYRQTALTALREVEDYLVQLSVLGHEQVVQGRALAAARESLRLTQNQYQAGLIDYLSVVQVETTALNAERSALALVAGRLAASVQLIAALGGGWNPEAGTAGPVPVQEPGAETPPL</sequence>
<dbReference type="Gene3D" id="2.20.200.10">
    <property type="entry name" value="Outer membrane efflux proteins (OEP)"/>
    <property type="match status" value="1"/>
</dbReference>
<protein>
    <submittedName>
        <fullName evidence="5">Efflux transporter outer membrane subunit</fullName>
    </submittedName>
</protein>
<keyword evidence="2" id="KW-0812">Transmembrane</keyword>